<protein>
    <submittedName>
        <fullName evidence="2">Uncharacterized protein</fullName>
    </submittedName>
</protein>
<dbReference type="EMBL" id="CDMY01000347">
    <property type="protein sequence ID" value="CEM04130.1"/>
    <property type="molecule type" value="Genomic_DNA"/>
</dbReference>
<dbReference type="VEuPathDB" id="CryptoDB:Vbra_8563"/>
<dbReference type="Proteomes" id="UP000041254">
    <property type="component" value="Unassembled WGS sequence"/>
</dbReference>
<organism evidence="2 3">
    <name type="scientific">Vitrella brassicaformis (strain CCMP3155)</name>
    <dbReference type="NCBI Taxonomy" id="1169540"/>
    <lineage>
        <taxon>Eukaryota</taxon>
        <taxon>Sar</taxon>
        <taxon>Alveolata</taxon>
        <taxon>Colpodellida</taxon>
        <taxon>Vitrellaceae</taxon>
        <taxon>Vitrella</taxon>
    </lineage>
</organism>
<name>A0A0G4EYB4_VITBC</name>
<evidence type="ECO:0000256" key="1">
    <source>
        <dbReference type="SAM" id="MobiDB-lite"/>
    </source>
</evidence>
<evidence type="ECO:0000313" key="3">
    <source>
        <dbReference type="Proteomes" id="UP000041254"/>
    </source>
</evidence>
<feature type="region of interest" description="Disordered" evidence="1">
    <location>
        <begin position="222"/>
        <end position="263"/>
    </location>
</feature>
<reference evidence="2 3" key="1">
    <citation type="submission" date="2014-11" db="EMBL/GenBank/DDBJ databases">
        <authorList>
            <person name="Zhu J."/>
            <person name="Qi W."/>
            <person name="Song R."/>
        </authorList>
    </citation>
    <scope>NUCLEOTIDE SEQUENCE [LARGE SCALE GENOMIC DNA]</scope>
</reference>
<accession>A0A0G4EYB4</accession>
<dbReference type="InParanoid" id="A0A0G4EYB4"/>
<proteinExistence type="predicted"/>
<feature type="compositionally biased region" description="Low complexity" evidence="1">
    <location>
        <begin position="146"/>
        <end position="163"/>
    </location>
</feature>
<sequence length="425" mass="46201">MRGGGRQPLSVPTSPQKKHHVGGGASGDVESLRVELDRVQRQLKDAELRASMEAEASLRSKYELGEVEERVKAREEQLGRLREDMARREKALQEGIVRTQEDLLGLKEDLESTAPWRSRLETFCTFAKLHCPPPSQPSPLAQSTNTQPAFPQQPQLQPATTTPDKSKAAAKKKGAGPGAQGKAPPPPRGDLQPMPRQSVAQVRRSSSFAILEDFIKSYGLSPDTDMGGMGGKGGGAAGGRQGDAKSSRRRSSYHDAPPEAALQSSLVRGITGLGDDLTSTAPMLGDARVQVPTVIPPPRDTTRDSKPPKTAQEALEAFVRSVEQCVAVHQWSLKEALERSYGLKGEVEALREENRRLKGVVDEDRVCIRCEQTYRLAENHANACTYHPGKIKFFSCMSCGGAKYWTCCNKCSACSPGCRTGFHVS</sequence>
<dbReference type="OrthoDB" id="313191at2759"/>
<dbReference type="AlphaFoldDB" id="A0A0G4EYB4"/>
<feature type="region of interest" description="Disordered" evidence="1">
    <location>
        <begin position="1"/>
        <end position="30"/>
    </location>
</feature>
<evidence type="ECO:0000313" key="2">
    <source>
        <dbReference type="EMBL" id="CEM04130.1"/>
    </source>
</evidence>
<feature type="compositionally biased region" description="Gly residues" evidence="1">
    <location>
        <begin position="227"/>
        <end position="241"/>
    </location>
</feature>
<feature type="compositionally biased region" description="Basic and acidic residues" evidence="1">
    <location>
        <begin position="242"/>
        <end position="257"/>
    </location>
</feature>
<keyword evidence="3" id="KW-1185">Reference proteome</keyword>
<gene>
    <name evidence="2" type="ORF">Vbra_8563</name>
</gene>
<feature type="region of interest" description="Disordered" evidence="1">
    <location>
        <begin position="134"/>
        <end position="203"/>
    </location>
</feature>